<sequence length="233" mass="26092">MTALPSGAVTRTFSRLKYVQLEAEKIAETLEKDEEESGNQFLFYSKQPIASRSDSSRIMIGGATRYTSLSRGKEGDQVFSPSARCPSSTSFQWPTLVIETGVSGSLPRLLKDSQWRFRASNGEVRIVILISVKKTAIHFEQWQLAPPGAPRPLTKAYIDILRQNPMPPLLQKPPNMQQHYLCTEVDVTKTTVVGAPMVLPYCALFNVPVRHPNMQDVVLDEQAFRYITGVDFS</sequence>
<dbReference type="AlphaFoldDB" id="W6PVM5"/>
<keyword evidence="2" id="KW-1185">Reference proteome</keyword>
<organism evidence="1 2">
    <name type="scientific">Penicillium roqueforti (strain FM164)</name>
    <dbReference type="NCBI Taxonomy" id="1365484"/>
    <lineage>
        <taxon>Eukaryota</taxon>
        <taxon>Fungi</taxon>
        <taxon>Dikarya</taxon>
        <taxon>Ascomycota</taxon>
        <taxon>Pezizomycotina</taxon>
        <taxon>Eurotiomycetes</taxon>
        <taxon>Eurotiomycetidae</taxon>
        <taxon>Eurotiales</taxon>
        <taxon>Aspergillaceae</taxon>
        <taxon>Penicillium</taxon>
    </lineage>
</organism>
<gene>
    <name evidence="1" type="ORF">PROQFM164_S01g001632</name>
</gene>
<accession>W6PVM5</accession>
<reference evidence="1" key="1">
    <citation type="journal article" date="2014" name="Nat. Commun.">
        <title>Multiple recent horizontal transfers of a large genomic region in cheese making fungi.</title>
        <authorList>
            <person name="Cheeseman K."/>
            <person name="Ropars J."/>
            <person name="Renault P."/>
            <person name="Dupont J."/>
            <person name="Gouzy J."/>
            <person name="Branca A."/>
            <person name="Abraham A.L."/>
            <person name="Ceppi M."/>
            <person name="Conseiller E."/>
            <person name="Debuchy R."/>
            <person name="Malagnac F."/>
            <person name="Goarin A."/>
            <person name="Silar P."/>
            <person name="Lacoste S."/>
            <person name="Sallet E."/>
            <person name="Bensimon A."/>
            <person name="Giraud T."/>
            <person name="Brygoo Y."/>
        </authorList>
    </citation>
    <scope>NUCLEOTIDE SEQUENCE [LARGE SCALE GENOMIC DNA]</scope>
    <source>
        <strain evidence="1">FM164</strain>
    </source>
</reference>
<evidence type="ECO:0000313" key="2">
    <source>
        <dbReference type="Proteomes" id="UP000030686"/>
    </source>
</evidence>
<name>W6PVM5_PENRF</name>
<dbReference type="EMBL" id="HG792015">
    <property type="protein sequence ID" value="CDM27821.1"/>
    <property type="molecule type" value="Genomic_DNA"/>
</dbReference>
<proteinExistence type="predicted"/>
<dbReference type="Proteomes" id="UP000030686">
    <property type="component" value="Unassembled WGS sequence"/>
</dbReference>
<dbReference type="OMA" id="VEDARWW"/>
<dbReference type="OrthoDB" id="76567at2759"/>
<evidence type="ECO:0000313" key="1">
    <source>
        <dbReference type="EMBL" id="CDM27821.1"/>
    </source>
</evidence>
<protein>
    <submittedName>
        <fullName evidence="1">Genomic scaffold, ProqFM164S01</fullName>
    </submittedName>
</protein>